<feature type="non-terminal residue" evidence="2">
    <location>
        <position position="1"/>
    </location>
</feature>
<name>A0A0F9CDS7_9ZZZZ</name>
<comment type="caution">
    <text evidence="2">The sequence shown here is derived from an EMBL/GenBank/DDBJ whole genome shotgun (WGS) entry which is preliminary data.</text>
</comment>
<feature type="region of interest" description="Disordered" evidence="1">
    <location>
        <begin position="204"/>
        <end position="225"/>
    </location>
</feature>
<evidence type="ECO:0000313" key="2">
    <source>
        <dbReference type="EMBL" id="KKL03831.1"/>
    </source>
</evidence>
<accession>A0A0F9CDS7</accession>
<reference evidence="2" key="1">
    <citation type="journal article" date="2015" name="Nature">
        <title>Complex archaea that bridge the gap between prokaryotes and eukaryotes.</title>
        <authorList>
            <person name="Spang A."/>
            <person name="Saw J.H."/>
            <person name="Jorgensen S.L."/>
            <person name="Zaremba-Niedzwiedzka K."/>
            <person name="Martijn J."/>
            <person name="Lind A.E."/>
            <person name="van Eijk R."/>
            <person name="Schleper C."/>
            <person name="Guy L."/>
            <person name="Ettema T.J."/>
        </authorList>
    </citation>
    <scope>NUCLEOTIDE SEQUENCE</scope>
</reference>
<gene>
    <name evidence="2" type="ORF">LCGC14_2622160</name>
</gene>
<organism evidence="2">
    <name type="scientific">marine sediment metagenome</name>
    <dbReference type="NCBI Taxonomy" id="412755"/>
    <lineage>
        <taxon>unclassified sequences</taxon>
        <taxon>metagenomes</taxon>
        <taxon>ecological metagenomes</taxon>
    </lineage>
</organism>
<proteinExistence type="predicted"/>
<dbReference type="AlphaFoldDB" id="A0A0F9CDS7"/>
<protein>
    <submittedName>
        <fullName evidence="2">Uncharacterized protein</fullName>
    </submittedName>
</protein>
<sequence>LATTAELLSKIRAGAEKFNDGFAKTNNAINAGNEDKFAEAQKDAVAASKLFAQSKTAIAQANELVLDPDLTDIGAKLGRAQRWAGTLDAIATFDRDLFDDAALRVFQDDDMPTPMRLEGQTLRLLVDYKTGKGVYPEVALQLAGYRYADTFLGGPDASETTMPQVDGCAVLHLREDGYDLIPIRVDDDTFTTLQYTREMHRWQIEGSKEAVGAPNTPPRSESGDE</sequence>
<evidence type="ECO:0000256" key="1">
    <source>
        <dbReference type="SAM" id="MobiDB-lite"/>
    </source>
</evidence>
<dbReference type="EMBL" id="LAZR01044774">
    <property type="protein sequence ID" value="KKL03831.1"/>
    <property type="molecule type" value="Genomic_DNA"/>
</dbReference>